<evidence type="ECO:0000313" key="1">
    <source>
        <dbReference type="EMBL" id="TDN84633.1"/>
    </source>
</evidence>
<dbReference type="NCBIfam" id="NF006040">
    <property type="entry name" value="PRK08183.1"/>
    <property type="match status" value="1"/>
</dbReference>
<gene>
    <name evidence="1" type="ORF">EV664_103279</name>
</gene>
<evidence type="ECO:0000313" key="2">
    <source>
        <dbReference type="Proteomes" id="UP000295493"/>
    </source>
</evidence>
<accession>A0A4R6FSD1</accession>
<dbReference type="PANTHER" id="PTHR12910">
    <property type="entry name" value="NADH-UBIQUINONE OXIDOREDUCTASE SUBUNIT B17.2"/>
    <property type="match status" value="1"/>
</dbReference>
<dbReference type="RefSeq" id="WP_133495010.1">
    <property type="nucleotide sequence ID" value="NZ_BMLU01000003.1"/>
</dbReference>
<dbReference type="Pfam" id="PF05071">
    <property type="entry name" value="NDUFA12"/>
    <property type="match status" value="1"/>
</dbReference>
<sequence>MGILSTIFTWWNGATFGTRLGLSGKKQVGEDDLGNLYYEGGTDMHGRARRWVIYNGANDASRVPPEWFSWLHHQIDDVPDRALPPVRRWEKPATANLTGTALAYRPPGALDLGGARVRATGDYEAWTPDA</sequence>
<keyword evidence="2" id="KW-1185">Reference proteome</keyword>
<dbReference type="InterPro" id="IPR007763">
    <property type="entry name" value="NDUFA12"/>
</dbReference>
<dbReference type="OrthoDB" id="9795340at2"/>
<organism evidence="1 2">
    <name type="scientific">Stakelama pacifica</name>
    <dbReference type="NCBI Taxonomy" id="517720"/>
    <lineage>
        <taxon>Bacteria</taxon>
        <taxon>Pseudomonadati</taxon>
        <taxon>Pseudomonadota</taxon>
        <taxon>Alphaproteobacteria</taxon>
        <taxon>Sphingomonadales</taxon>
        <taxon>Sphingomonadaceae</taxon>
        <taxon>Stakelama</taxon>
    </lineage>
</organism>
<dbReference type="PANTHER" id="PTHR12910:SF2">
    <property type="entry name" value="NADH DEHYDROGENASE [UBIQUINONE] 1 ALPHA SUBCOMPLEX SUBUNIT 12"/>
    <property type="match status" value="1"/>
</dbReference>
<protein>
    <submittedName>
        <fullName evidence="1">NADH:ubiquinone oxidoreductase subunit</fullName>
    </submittedName>
</protein>
<dbReference type="Proteomes" id="UP000295493">
    <property type="component" value="Unassembled WGS sequence"/>
</dbReference>
<dbReference type="GO" id="GO:0045271">
    <property type="term" value="C:respiratory chain complex I"/>
    <property type="evidence" value="ECO:0007669"/>
    <property type="project" value="InterPro"/>
</dbReference>
<comment type="caution">
    <text evidence="1">The sequence shown here is derived from an EMBL/GenBank/DDBJ whole genome shotgun (WGS) entry which is preliminary data.</text>
</comment>
<dbReference type="GO" id="GO:0006979">
    <property type="term" value="P:response to oxidative stress"/>
    <property type="evidence" value="ECO:0007669"/>
    <property type="project" value="TreeGrafter"/>
</dbReference>
<reference evidence="1 2" key="1">
    <citation type="submission" date="2019-03" db="EMBL/GenBank/DDBJ databases">
        <title>Genomic Encyclopedia of Type Strains, Phase IV (KMG-IV): sequencing the most valuable type-strain genomes for metagenomic binning, comparative biology and taxonomic classification.</title>
        <authorList>
            <person name="Goeker M."/>
        </authorList>
    </citation>
    <scope>NUCLEOTIDE SEQUENCE [LARGE SCALE GENOMIC DNA]</scope>
    <source>
        <strain evidence="1 2">DSM 25059</strain>
    </source>
</reference>
<keyword evidence="1" id="KW-0830">Ubiquinone</keyword>
<name>A0A4R6FSD1_9SPHN</name>
<proteinExistence type="predicted"/>
<dbReference type="EMBL" id="SNWD01000003">
    <property type="protein sequence ID" value="TDN84633.1"/>
    <property type="molecule type" value="Genomic_DNA"/>
</dbReference>
<dbReference type="AlphaFoldDB" id="A0A4R6FSD1"/>